<protein>
    <submittedName>
        <fullName evidence="1">Uncharacterized protein</fullName>
    </submittedName>
</protein>
<name>A0A371NDA5_9EURY</name>
<gene>
    <name evidence="1" type="ORF">C7452_1442</name>
</gene>
<comment type="caution">
    <text evidence="1">The sequence shown here is derived from an EMBL/GenBank/DDBJ whole genome shotgun (WGS) entry which is preliminary data.</text>
</comment>
<reference evidence="1 2" key="1">
    <citation type="submission" date="2018-07" db="EMBL/GenBank/DDBJ databases">
        <title>Genomic Encyclopedia of Type Strains, Phase IV (KMG-IV): sequencing the most valuable type-strain genomes for metagenomic binning, comparative biology and taxonomic classification.</title>
        <authorList>
            <person name="Goeker M."/>
        </authorList>
    </citation>
    <scope>NUCLEOTIDE SEQUENCE [LARGE SCALE GENOMIC DNA]</scope>
    <source>
        <strain evidence="1 2">DSM 7466</strain>
    </source>
</reference>
<dbReference type="EMBL" id="QREL01000002">
    <property type="protein sequence ID" value="REE26474.1"/>
    <property type="molecule type" value="Genomic_DNA"/>
</dbReference>
<dbReference type="Proteomes" id="UP000256864">
    <property type="component" value="Unassembled WGS sequence"/>
</dbReference>
<dbReference type="AlphaFoldDB" id="A0A371NDA5"/>
<sequence>MKPVKVAAAKHTYKKKRVHTKAYYRKKVYKRKHVRVYRRTSRDVGASYHRVTSQYVESVGRCSCSLHTDYAEHRAAFRNHCPFCGRDGTLRYEKGPTCPEGMWVCSHCDADFCLVYGKSHTARASTLSGADAVSKLHHLLSAAGYLTGLMHSISSGHFSLFVTNNLNKLSADHHT</sequence>
<evidence type="ECO:0000313" key="2">
    <source>
        <dbReference type="Proteomes" id="UP000256864"/>
    </source>
</evidence>
<evidence type="ECO:0000313" key="1">
    <source>
        <dbReference type="EMBL" id="REE26474.1"/>
    </source>
</evidence>
<accession>A0A371NDA5</accession>
<proteinExistence type="predicted"/>
<keyword evidence="2" id="KW-1185">Reference proteome</keyword>
<dbReference type="RefSeq" id="WP_211305662.1">
    <property type="nucleotide sequence ID" value="NZ_QREL01000002.1"/>
</dbReference>
<organism evidence="1 2">
    <name type="scientific">Methanothermobacter defluvii</name>
    <dbReference type="NCBI Taxonomy" id="49339"/>
    <lineage>
        <taxon>Archaea</taxon>
        <taxon>Methanobacteriati</taxon>
        <taxon>Methanobacteriota</taxon>
        <taxon>Methanomada group</taxon>
        <taxon>Methanobacteria</taxon>
        <taxon>Methanobacteriales</taxon>
        <taxon>Methanobacteriaceae</taxon>
        <taxon>Methanothermobacter</taxon>
    </lineage>
</organism>